<dbReference type="GO" id="GO:0005737">
    <property type="term" value="C:cytoplasm"/>
    <property type="evidence" value="ECO:0007669"/>
    <property type="project" value="UniProtKB-ARBA"/>
</dbReference>
<dbReference type="InterPro" id="IPR051051">
    <property type="entry name" value="E3_ubiq-ligase_TRIM/RNF"/>
</dbReference>
<dbReference type="CDD" id="cd16040">
    <property type="entry name" value="SPRY_PRY_SNTX"/>
    <property type="match status" value="1"/>
</dbReference>
<dbReference type="SMART" id="SM00449">
    <property type="entry name" value="SPRY"/>
    <property type="match status" value="1"/>
</dbReference>
<dbReference type="Gene3D" id="3.30.160.60">
    <property type="entry name" value="Classic Zinc Finger"/>
    <property type="match status" value="1"/>
</dbReference>
<dbReference type="InterPro" id="IPR003877">
    <property type="entry name" value="SPRY_dom"/>
</dbReference>
<dbReference type="InterPro" id="IPR043136">
    <property type="entry name" value="B30.2/SPRY_sf"/>
</dbReference>
<dbReference type="PANTHER" id="PTHR25465:SF5">
    <property type="entry name" value="E3 UBIQUITIN_ISG15 LIGASE TRIM25-RELATED"/>
    <property type="match status" value="1"/>
</dbReference>
<proteinExistence type="predicted"/>
<organism evidence="8 9">
    <name type="scientific">Astyanax mexicanus</name>
    <name type="common">Blind cave fish</name>
    <name type="synonym">Astyanax fasciatus mexicanus</name>
    <dbReference type="NCBI Taxonomy" id="7994"/>
    <lineage>
        <taxon>Eukaryota</taxon>
        <taxon>Metazoa</taxon>
        <taxon>Chordata</taxon>
        <taxon>Craniata</taxon>
        <taxon>Vertebrata</taxon>
        <taxon>Euteleostomi</taxon>
        <taxon>Actinopterygii</taxon>
        <taxon>Neopterygii</taxon>
        <taxon>Teleostei</taxon>
        <taxon>Ostariophysi</taxon>
        <taxon>Characiformes</taxon>
        <taxon>Characoidei</taxon>
        <taxon>Acestrorhamphidae</taxon>
        <taxon>Acestrorhamphinae</taxon>
        <taxon>Astyanax</taxon>
    </lineage>
</organism>
<dbReference type="Proteomes" id="UP000752171">
    <property type="component" value="Unassembled WGS sequence"/>
</dbReference>
<feature type="coiled-coil region" evidence="5">
    <location>
        <begin position="190"/>
        <end position="217"/>
    </location>
</feature>
<dbReference type="InterPro" id="IPR006574">
    <property type="entry name" value="PRY"/>
</dbReference>
<dbReference type="EMBL" id="JAICCE010000008">
    <property type="protein sequence ID" value="KAG9273801.1"/>
    <property type="molecule type" value="Genomic_DNA"/>
</dbReference>
<dbReference type="Gene3D" id="2.60.120.920">
    <property type="match status" value="1"/>
</dbReference>
<evidence type="ECO:0000313" key="8">
    <source>
        <dbReference type="EMBL" id="KAG9273801.1"/>
    </source>
</evidence>
<dbReference type="InterPro" id="IPR058030">
    <property type="entry name" value="TRIM8/14/16/25/29/45/65_CC"/>
</dbReference>
<dbReference type="InterPro" id="IPR003879">
    <property type="entry name" value="Butyrophylin_SPRY"/>
</dbReference>
<evidence type="ECO:0000256" key="2">
    <source>
        <dbReference type="ARBA" id="ARBA00022771"/>
    </source>
</evidence>
<dbReference type="Gene3D" id="4.10.830.40">
    <property type="match status" value="1"/>
</dbReference>
<protein>
    <submittedName>
        <fullName evidence="8">Tripartite motif-containing protein 16-like</fullName>
    </submittedName>
</protein>
<reference evidence="8 9" key="1">
    <citation type="submission" date="2021-07" db="EMBL/GenBank/DDBJ databases">
        <authorList>
            <person name="Imarazene B."/>
            <person name="Zahm M."/>
            <person name="Klopp C."/>
            <person name="Cabau C."/>
            <person name="Beille S."/>
            <person name="Jouanno E."/>
            <person name="Castinel A."/>
            <person name="Lluch J."/>
            <person name="Gil L."/>
            <person name="Kuchtly C."/>
            <person name="Lopez Roques C."/>
            <person name="Donnadieu C."/>
            <person name="Parrinello H."/>
            <person name="Journot L."/>
            <person name="Du K."/>
            <person name="Schartl M."/>
            <person name="Retaux S."/>
            <person name="Guiguen Y."/>
        </authorList>
    </citation>
    <scope>NUCLEOTIDE SEQUENCE [LARGE SCALE GENOMIC DNA]</scope>
    <source>
        <strain evidence="8">Pach_M1</strain>
        <tissue evidence="8">Testis</tissue>
    </source>
</reference>
<evidence type="ECO:0000259" key="7">
    <source>
        <dbReference type="PROSITE" id="PS50188"/>
    </source>
</evidence>
<feature type="domain" description="B30.2/SPRY" evidence="7">
    <location>
        <begin position="296"/>
        <end position="493"/>
    </location>
</feature>
<dbReference type="Pfam" id="PF00643">
    <property type="entry name" value="zf-B_box"/>
    <property type="match status" value="1"/>
</dbReference>
<dbReference type="PANTHER" id="PTHR25465">
    <property type="entry name" value="B-BOX DOMAIN CONTAINING"/>
    <property type="match status" value="1"/>
</dbReference>
<evidence type="ECO:0000313" key="9">
    <source>
        <dbReference type="Proteomes" id="UP000752171"/>
    </source>
</evidence>
<dbReference type="Pfam" id="PF13765">
    <property type="entry name" value="PRY"/>
    <property type="match status" value="1"/>
</dbReference>
<evidence type="ECO:0000259" key="6">
    <source>
        <dbReference type="PROSITE" id="PS50119"/>
    </source>
</evidence>
<dbReference type="Pfam" id="PF00622">
    <property type="entry name" value="SPRY"/>
    <property type="match status" value="1"/>
</dbReference>
<comment type="caution">
    <text evidence="8">The sequence shown here is derived from an EMBL/GenBank/DDBJ whole genome shotgun (WGS) entry which is preliminary data.</text>
</comment>
<dbReference type="CDD" id="cd19769">
    <property type="entry name" value="Bbox2_TRIM16-like"/>
    <property type="match status" value="1"/>
</dbReference>
<dbReference type="PROSITE" id="PS50119">
    <property type="entry name" value="ZF_BBOX"/>
    <property type="match status" value="1"/>
</dbReference>
<dbReference type="Pfam" id="PF25600">
    <property type="entry name" value="TRIM_CC"/>
    <property type="match status" value="1"/>
</dbReference>
<sequence length="518" mass="58713">MEETDEEISGQTLDVSAAAAEVSAAGVECDACEGRKRKAEQTCLECLASYCEPHLDLHNNRLHGGKRHKPVEATEKLQEITCPKHGKLLEVFCRTDQQCICYLCITDAHRTHDVISIEVEVAEAHMKTGMIQREIANRVKTREKEVQVIQQAVEAFKILAENAVEKSERLFREMIQSMQERQCTVKDMIRAQEEDMVKKATEVLGRLQEELGQLQRRDAKLHYLKEISQANQNILFLLRFLSVPALLPSMDAAVFFVHPYSSFEFSAEAVADLIKQLEHICQSCFTTISENVREAVSLPAPALKTREDFLQYACKLTLNLNTAHVSLRLSKENKEVTAVVEAENYLDHPDRFDCRAQILCNEGLQGKSPQYWEVEFGGRHWVCIAVSYIGIRRKGKNGPLFGRNQDSWGLRCCATSYHFWHKNKSVTVDYEQPCSKIGVYLDHEAGVLAFYNVVDSMSLIYKVQTKFTEPVHAGFGLAGKGTHVKLCNVNEDDVIEEKTLFSYFSTSRPPWMQSAGTH</sequence>
<dbReference type="InterPro" id="IPR000315">
    <property type="entry name" value="Znf_B-box"/>
</dbReference>
<keyword evidence="3" id="KW-0862">Zinc</keyword>
<dbReference type="SMART" id="SM00336">
    <property type="entry name" value="BBOX"/>
    <property type="match status" value="1"/>
</dbReference>
<dbReference type="PROSITE" id="PS50188">
    <property type="entry name" value="B302_SPRY"/>
    <property type="match status" value="1"/>
</dbReference>
<accession>A0A8T2LYB6</accession>
<name>A0A8T2LYB6_ASTMX</name>
<dbReference type="InterPro" id="IPR001870">
    <property type="entry name" value="B30.2/SPRY"/>
</dbReference>
<gene>
    <name evidence="8" type="primary">TRIM16</name>
    <name evidence="8" type="ORF">AMEX_G10555</name>
</gene>
<dbReference type="GO" id="GO:0008270">
    <property type="term" value="F:zinc ion binding"/>
    <property type="evidence" value="ECO:0007669"/>
    <property type="project" value="UniProtKB-KW"/>
</dbReference>
<dbReference type="SUPFAM" id="SSF49899">
    <property type="entry name" value="Concanavalin A-like lectins/glucanases"/>
    <property type="match status" value="1"/>
</dbReference>
<keyword evidence="5" id="KW-0175">Coiled coil</keyword>
<dbReference type="InterPro" id="IPR013320">
    <property type="entry name" value="ConA-like_dom_sf"/>
</dbReference>
<evidence type="ECO:0000256" key="1">
    <source>
        <dbReference type="ARBA" id="ARBA00022723"/>
    </source>
</evidence>
<dbReference type="SUPFAM" id="SSF57845">
    <property type="entry name" value="B-box zinc-binding domain"/>
    <property type="match status" value="1"/>
</dbReference>
<dbReference type="SMART" id="SM00589">
    <property type="entry name" value="PRY"/>
    <property type="match status" value="1"/>
</dbReference>
<dbReference type="OrthoDB" id="6270329at2759"/>
<dbReference type="PRINTS" id="PR01407">
    <property type="entry name" value="BUTYPHLNCDUF"/>
</dbReference>
<keyword evidence="1" id="KW-0479">Metal-binding</keyword>
<keyword evidence="2 4" id="KW-0863">Zinc-finger</keyword>
<evidence type="ECO:0000256" key="4">
    <source>
        <dbReference type="PROSITE-ProRule" id="PRU00024"/>
    </source>
</evidence>
<feature type="domain" description="B box-type" evidence="6">
    <location>
        <begin position="77"/>
        <end position="117"/>
    </location>
</feature>
<evidence type="ECO:0000256" key="5">
    <source>
        <dbReference type="SAM" id="Coils"/>
    </source>
</evidence>
<dbReference type="AlphaFoldDB" id="A0A8T2LYB6"/>
<evidence type="ECO:0000256" key="3">
    <source>
        <dbReference type="ARBA" id="ARBA00022833"/>
    </source>
</evidence>